<dbReference type="GO" id="GO:0001517">
    <property type="term" value="F:N-acetylglucosamine 6-O-sulfotransferase activity"/>
    <property type="evidence" value="ECO:0000318"/>
    <property type="project" value="GO_Central"/>
</dbReference>
<dbReference type="PANTHER" id="PTHR10704:SF44">
    <property type="entry name" value="LD35051P-RELATED"/>
    <property type="match status" value="1"/>
</dbReference>
<dbReference type="PANTHER" id="PTHR10704">
    <property type="entry name" value="CARBOHYDRATE SULFOTRANSFERASE"/>
    <property type="match status" value="1"/>
</dbReference>
<dbReference type="InterPro" id="IPR027417">
    <property type="entry name" value="P-loop_NTPase"/>
</dbReference>
<dbReference type="Proteomes" id="UP000008144">
    <property type="component" value="Chromosome 2"/>
</dbReference>
<dbReference type="GO" id="GO:0006790">
    <property type="term" value="P:sulfur compound metabolic process"/>
    <property type="evidence" value="ECO:0000318"/>
    <property type="project" value="GO_Central"/>
</dbReference>
<evidence type="ECO:0000313" key="4">
    <source>
        <dbReference type="Ensembl" id="ENSCINP00000035120.1"/>
    </source>
</evidence>
<evidence type="ECO:0000256" key="1">
    <source>
        <dbReference type="RuleBase" id="RU361155"/>
    </source>
</evidence>
<reference evidence="4" key="3">
    <citation type="submission" date="2025-08" db="UniProtKB">
        <authorList>
            <consortium name="Ensembl"/>
        </authorList>
    </citation>
    <scope>IDENTIFICATION</scope>
</reference>
<dbReference type="GeneTree" id="ENSGT00940000164976"/>
<evidence type="ECO:0000313" key="5">
    <source>
        <dbReference type="Proteomes" id="UP000008144"/>
    </source>
</evidence>
<dbReference type="InterPro" id="IPR000863">
    <property type="entry name" value="Sulfotransferase_dom"/>
</dbReference>
<reference evidence="4" key="4">
    <citation type="submission" date="2025-09" db="UniProtKB">
        <authorList>
            <consortium name="Ensembl"/>
        </authorList>
    </citation>
    <scope>IDENTIFICATION</scope>
</reference>
<organism evidence="4 5">
    <name type="scientific">Ciona intestinalis</name>
    <name type="common">Transparent sea squirt</name>
    <name type="synonym">Ascidia intestinalis</name>
    <dbReference type="NCBI Taxonomy" id="7719"/>
    <lineage>
        <taxon>Eukaryota</taxon>
        <taxon>Metazoa</taxon>
        <taxon>Chordata</taxon>
        <taxon>Tunicata</taxon>
        <taxon>Ascidiacea</taxon>
        <taxon>Phlebobranchia</taxon>
        <taxon>Cionidae</taxon>
        <taxon>Ciona</taxon>
    </lineage>
</organism>
<dbReference type="InParanoid" id="H2XZN6"/>
<reference evidence="4" key="2">
    <citation type="journal article" date="2008" name="Genome Biol.">
        <title>Improved genome assembly and evidence-based global gene model set for the chordate Ciona intestinalis: new insight into intron and operon populations.</title>
        <authorList>
            <person name="Satou Y."/>
            <person name="Mineta K."/>
            <person name="Ogasawara M."/>
            <person name="Sasakura Y."/>
            <person name="Shoguchi E."/>
            <person name="Ueno K."/>
            <person name="Yamada L."/>
            <person name="Matsumoto J."/>
            <person name="Wasserscheid J."/>
            <person name="Dewar K."/>
            <person name="Wiley G.B."/>
            <person name="Macmil S.L."/>
            <person name="Roe B.A."/>
            <person name="Zeller R.W."/>
            <person name="Hastings K.E."/>
            <person name="Lemaire P."/>
            <person name="Lindquist E."/>
            <person name="Endo T."/>
            <person name="Hotta K."/>
            <person name="Inaba K."/>
        </authorList>
    </citation>
    <scope>NUCLEOTIDE SEQUENCE [LARGE SCALE GENOMIC DNA]</scope>
    <source>
        <strain evidence="4">wild type</strain>
    </source>
</reference>
<feature type="signal peptide" evidence="2">
    <location>
        <begin position="1"/>
        <end position="21"/>
    </location>
</feature>
<dbReference type="GO" id="GO:0006044">
    <property type="term" value="P:N-acetylglucosamine metabolic process"/>
    <property type="evidence" value="ECO:0000318"/>
    <property type="project" value="GO_Central"/>
</dbReference>
<dbReference type="AlphaFoldDB" id="H2XZN6"/>
<dbReference type="Ensembl" id="ENSCINT00000031002.1">
    <property type="protein sequence ID" value="ENSCINP00000035120.1"/>
    <property type="gene ID" value="ENSCING00000024191.1"/>
</dbReference>
<dbReference type="Gene3D" id="3.40.50.300">
    <property type="entry name" value="P-loop containing nucleotide triphosphate hydrolases"/>
    <property type="match status" value="1"/>
</dbReference>
<keyword evidence="1" id="KW-0808">Transferase</keyword>
<feature type="chain" id="PRO_5003578270" description="Sulfotransferase" evidence="2">
    <location>
        <begin position="22"/>
        <end position="402"/>
    </location>
</feature>
<dbReference type="Pfam" id="PF00685">
    <property type="entry name" value="Sulfotransfer_1"/>
    <property type="match status" value="1"/>
</dbReference>
<protein>
    <recommendedName>
        <fullName evidence="1">Sulfotransferase</fullName>
        <ecNumber evidence="1">2.8.2.-</ecNumber>
    </recommendedName>
</protein>
<dbReference type="EMBL" id="EAAA01001432">
    <property type="status" value="NOT_ANNOTATED_CDS"/>
    <property type="molecule type" value="Genomic_DNA"/>
</dbReference>
<dbReference type="OMA" id="FWALENY"/>
<dbReference type="STRING" id="7719.ENSCINP00000035120"/>
<keyword evidence="5" id="KW-1185">Reference proteome</keyword>
<dbReference type="InterPro" id="IPR051135">
    <property type="entry name" value="Gal/GlcNAc/GalNAc_ST"/>
</dbReference>
<proteinExistence type="inferred from homology"/>
<dbReference type="HOGENOM" id="CLU_028381_3_0_1"/>
<evidence type="ECO:0000256" key="2">
    <source>
        <dbReference type="SAM" id="SignalP"/>
    </source>
</evidence>
<name>H2XZN6_CIOIN</name>
<dbReference type="EC" id="2.8.2.-" evidence="1"/>
<sequence length="402" mass="46146">MIVICLSAICVLLWENRTLRCRNVSVSHRLRSPADFPYDEPTVNHTTKPKTRLVNSKTTLVTTPVAITEATATLVHPLQEKPLSKPTAVIIFTSMRSGSSFLGELFNQHSQVFYMFEPLHAFGSYKEQRENRFRALHDISRCNFTNLPNILPYVKSLQFQPTGRRRICAGSVISVTPISANRLGRGVRSRLTHRYCPKFVNEVCFQYPSYVNRIQVIAEPFLESLEPILEDSRVELRVIHLVRDPRAVMSSRKDVFSDAKNTFAIKGNVNYLCNSQRRNLRFAECMNSLCDGVKPSRLWKGRYKRLRFEDVSARPLEVAREVYNFVGLNFNSIIEKWIKLNTRAEASQSSNKFSTKRDSMSAVGHWRQSLSLNETLIIQSACFDNMSKLNYTLISNEHDLNN</sequence>
<feature type="domain" description="Sulfotransferase" evidence="3">
    <location>
        <begin position="87"/>
        <end position="388"/>
    </location>
</feature>
<dbReference type="SUPFAM" id="SSF52540">
    <property type="entry name" value="P-loop containing nucleoside triphosphate hydrolases"/>
    <property type="match status" value="1"/>
</dbReference>
<keyword evidence="2" id="KW-0732">Signal</keyword>
<accession>H2XZN6</accession>
<reference evidence="5" key="1">
    <citation type="journal article" date="2002" name="Science">
        <title>The draft genome of Ciona intestinalis: insights into chordate and vertebrate origins.</title>
        <authorList>
            <person name="Dehal P."/>
            <person name="Satou Y."/>
            <person name="Campbell R.K."/>
            <person name="Chapman J."/>
            <person name="Degnan B."/>
            <person name="De Tomaso A."/>
            <person name="Davidson B."/>
            <person name="Di Gregorio A."/>
            <person name="Gelpke M."/>
            <person name="Goodstein D.M."/>
            <person name="Harafuji N."/>
            <person name="Hastings K.E."/>
            <person name="Ho I."/>
            <person name="Hotta K."/>
            <person name="Huang W."/>
            <person name="Kawashima T."/>
            <person name="Lemaire P."/>
            <person name="Martinez D."/>
            <person name="Meinertzhagen I.A."/>
            <person name="Necula S."/>
            <person name="Nonaka M."/>
            <person name="Putnam N."/>
            <person name="Rash S."/>
            <person name="Saiga H."/>
            <person name="Satake M."/>
            <person name="Terry A."/>
            <person name="Yamada L."/>
            <person name="Wang H.G."/>
            <person name="Awazu S."/>
            <person name="Azumi K."/>
            <person name="Boore J."/>
            <person name="Branno M."/>
            <person name="Chin-Bow S."/>
            <person name="DeSantis R."/>
            <person name="Doyle S."/>
            <person name="Francino P."/>
            <person name="Keys D.N."/>
            <person name="Haga S."/>
            <person name="Hayashi H."/>
            <person name="Hino K."/>
            <person name="Imai K.S."/>
            <person name="Inaba K."/>
            <person name="Kano S."/>
            <person name="Kobayashi K."/>
            <person name="Kobayashi M."/>
            <person name="Lee B.I."/>
            <person name="Makabe K.W."/>
            <person name="Manohar C."/>
            <person name="Matassi G."/>
            <person name="Medina M."/>
            <person name="Mochizuki Y."/>
            <person name="Mount S."/>
            <person name="Morishita T."/>
            <person name="Miura S."/>
            <person name="Nakayama A."/>
            <person name="Nishizaka S."/>
            <person name="Nomoto H."/>
            <person name="Ohta F."/>
            <person name="Oishi K."/>
            <person name="Rigoutsos I."/>
            <person name="Sano M."/>
            <person name="Sasaki A."/>
            <person name="Sasakura Y."/>
            <person name="Shoguchi E."/>
            <person name="Shin-i T."/>
            <person name="Spagnuolo A."/>
            <person name="Stainier D."/>
            <person name="Suzuki M.M."/>
            <person name="Tassy O."/>
            <person name="Takatori N."/>
            <person name="Tokuoka M."/>
            <person name="Yagi K."/>
            <person name="Yoshizaki F."/>
            <person name="Wada S."/>
            <person name="Zhang C."/>
            <person name="Hyatt P.D."/>
            <person name="Larimer F."/>
            <person name="Detter C."/>
            <person name="Doggett N."/>
            <person name="Glavina T."/>
            <person name="Hawkins T."/>
            <person name="Richardson P."/>
            <person name="Lucas S."/>
            <person name="Kohara Y."/>
            <person name="Levine M."/>
            <person name="Satoh N."/>
            <person name="Rokhsar D.S."/>
        </authorList>
    </citation>
    <scope>NUCLEOTIDE SEQUENCE [LARGE SCALE GENOMIC DNA]</scope>
</reference>
<comment type="similarity">
    <text evidence="1">Belongs to the sulfotransferase 1 family.</text>
</comment>
<evidence type="ECO:0000259" key="3">
    <source>
        <dbReference type="Pfam" id="PF00685"/>
    </source>
</evidence>